<dbReference type="Proteomes" id="UP000829494">
    <property type="component" value="Chromosome"/>
</dbReference>
<name>A0ABY3YTH2_STRRM</name>
<gene>
    <name evidence="1" type="primary">espR1</name>
    <name evidence="1" type="ORF">SRIMR7_03745</name>
</gene>
<organism evidence="1 2">
    <name type="scientific">Streptomyces rimosus subsp. rimosus</name>
    <dbReference type="NCBI Taxonomy" id="132474"/>
    <lineage>
        <taxon>Bacteria</taxon>
        <taxon>Bacillati</taxon>
        <taxon>Actinomycetota</taxon>
        <taxon>Actinomycetes</taxon>
        <taxon>Kitasatosporales</taxon>
        <taxon>Streptomycetaceae</taxon>
        <taxon>Streptomyces</taxon>
    </lineage>
</organism>
<reference evidence="1 2" key="1">
    <citation type="submission" date="2022-03" db="EMBL/GenBank/DDBJ databases">
        <title>Complete genome of Streptomyces rimosus ssp. rimosus R7 (=ATCC 10970).</title>
        <authorList>
            <person name="Beganovic S."/>
            <person name="Ruckert C."/>
            <person name="Busche T."/>
            <person name="Kalinowski J."/>
            <person name="Wittmann C."/>
        </authorList>
    </citation>
    <scope>NUCLEOTIDE SEQUENCE [LARGE SCALE GENOMIC DNA]</scope>
    <source>
        <strain evidence="1 2">R7</strain>
    </source>
</reference>
<evidence type="ECO:0000313" key="2">
    <source>
        <dbReference type="Proteomes" id="UP000829494"/>
    </source>
</evidence>
<dbReference type="Gene3D" id="1.10.260.40">
    <property type="entry name" value="lambda repressor-like DNA-binding domains"/>
    <property type="match status" value="1"/>
</dbReference>
<protein>
    <submittedName>
        <fullName evidence="1">Nucleoid-associated protein EspR</fullName>
    </submittedName>
</protein>
<accession>A0ABY3YTH2</accession>
<proteinExistence type="predicted"/>
<sequence>MGDQQPAARRTIAQKLGYLIETLHPKGRGPYSYQEIAELIRQRAGNEGPTVSHGTIHNIAIGKVTNPSVDSLRALGDFFGVGARYFLDEEAAAAVDARIREIRKEAERADASDELADVLEDKDVRAVAFRLRGLSVNALRGIKSIVEGARQAEGLPKVETHSSRRHRRSQ</sequence>
<dbReference type="InterPro" id="IPR010982">
    <property type="entry name" value="Lambda_DNA-bd_dom_sf"/>
</dbReference>
<dbReference type="EMBL" id="CP094298">
    <property type="protein sequence ID" value="UNZ01243.1"/>
    <property type="molecule type" value="Genomic_DNA"/>
</dbReference>
<keyword evidence="2" id="KW-1185">Reference proteome</keyword>
<evidence type="ECO:0000313" key="1">
    <source>
        <dbReference type="EMBL" id="UNZ01243.1"/>
    </source>
</evidence>